<name>A0A0X3BKP7_9EURY</name>
<dbReference type="Proteomes" id="UP000069850">
    <property type="component" value="Chromosome 1"/>
</dbReference>
<evidence type="ECO:0000256" key="2">
    <source>
        <dbReference type="ARBA" id="ARBA00022475"/>
    </source>
</evidence>
<dbReference type="InterPro" id="IPR003339">
    <property type="entry name" value="ABC/ECF_trnsptr_transmembrane"/>
</dbReference>
<protein>
    <submittedName>
        <fullName evidence="6">Cobalt/nickel transport system permease protein</fullName>
    </submittedName>
</protein>
<keyword evidence="2" id="KW-1003">Cell membrane</keyword>
<dbReference type="RefSeq" id="WP_062263327.1">
    <property type="nucleotide sequence ID" value="NZ_LT158599.1"/>
</dbReference>
<dbReference type="KEGG" id="mema:MMAB1_1523"/>
<sequence>MIDDLYAIEKSAYRDSVIHRLDARVKLVIALAGIVAIVAMPYSTRVYELGAILFAFFIVLWICSRLSPLVYLRRLLLILPFGIFLIGFQIFVKNRYYDVFHPIATLPFGIEIYAESVEFASILLVKFIVSISFIILLSSTTKMQDLLEASGRLGLPREFILPLGMMIRYIFVFAEIFGKIRSAMDTRCFDPFDRNLPYRYRLRQLGYTVGMLFIRSYEQGERTYMSMLCRGYGEGAHLHIRSKPIGAKEASFFAGALAFIALSTVLIYLHP</sequence>
<dbReference type="EMBL" id="LT158599">
    <property type="protein sequence ID" value="CVK32736.1"/>
    <property type="molecule type" value="Genomic_DNA"/>
</dbReference>
<gene>
    <name evidence="6" type="primary">cbiQ</name>
    <name evidence="6" type="ORF">MMAB1_1523</name>
</gene>
<evidence type="ECO:0000313" key="7">
    <source>
        <dbReference type="Proteomes" id="UP000069850"/>
    </source>
</evidence>
<dbReference type="InterPro" id="IPR051611">
    <property type="entry name" value="ECF_transporter_component"/>
</dbReference>
<comment type="subcellular location">
    <subcellularLocation>
        <location evidence="1">Cell membrane</location>
        <topology evidence="1">Multi-pass membrane protein</topology>
    </subcellularLocation>
</comment>
<evidence type="ECO:0000256" key="3">
    <source>
        <dbReference type="ARBA" id="ARBA00022692"/>
    </source>
</evidence>
<evidence type="ECO:0000256" key="5">
    <source>
        <dbReference type="ARBA" id="ARBA00023136"/>
    </source>
</evidence>
<dbReference type="PANTHER" id="PTHR34857">
    <property type="entry name" value="SLL0384 PROTEIN"/>
    <property type="match status" value="1"/>
</dbReference>
<evidence type="ECO:0000256" key="1">
    <source>
        <dbReference type="ARBA" id="ARBA00004651"/>
    </source>
</evidence>
<keyword evidence="5" id="KW-0472">Membrane</keyword>
<dbReference type="GO" id="GO:0006824">
    <property type="term" value="P:cobalt ion transport"/>
    <property type="evidence" value="ECO:0007669"/>
    <property type="project" value="InterPro"/>
</dbReference>
<keyword evidence="4" id="KW-1133">Transmembrane helix</keyword>
<dbReference type="Pfam" id="PF02361">
    <property type="entry name" value="CbiQ"/>
    <property type="match status" value="1"/>
</dbReference>
<reference evidence="6 7" key="1">
    <citation type="submission" date="2016-01" db="EMBL/GenBank/DDBJ databases">
        <authorList>
            <person name="Manzoor S."/>
        </authorList>
    </citation>
    <scope>NUCLEOTIDE SEQUENCE [LARGE SCALE GENOMIC DNA]</scope>
    <source>
        <strain evidence="6">Methanoculleus sp MAB1</strain>
    </source>
</reference>
<dbReference type="GeneID" id="27137376"/>
<evidence type="ECO:0000313" key="6">
    <source>
        <dbReference type="EMBL" id="CVK32736.1"/>
    </source>
</evidence>
<accession>A0A0X3BKP7</accession>
<organism evidence="6 7">
    <name type="scientific">Methanoculleus bourgensis</name>
    <dbReference type="NCBI Taxonomy" id="83986"/>
    <lineage>
        <taxon>Archaea</taxon>
        <taxon>Methanobacteriati</taxon>
        <taxon>Methanobacteriota</taxon>
        <taxon>Stenosarchaea group</taxon>
        <taxon>Methanomicrobia</taxon>
        <taxon>Methanomicrobiales</taxon>
        <taxon>Methanomicrobiaceae</taxon>
        <taxon>Methanoculleus</taxon>
    </lineage>
</organism>
<evidence type="ECO:0000256" key="4">
    <source>
        <dbReference type="ARBA" id="ARBA00022989"/>
    </source>
</evidence>
<dbReference type="CDD" id="cd16914">
    <property type="entry name" value="EcfT"/>
    <property type="match status" value="1"/>
</dbReference>
<keyword evidence="3" id="KW-0812">Transmembrane</keyword>
<dbReference type="InterPro" id="IPR012809">
    <property type="entry name" value="ECF_CbiQ"/>
</dbReference>
<dbReference type="GO" id="GO:0043190">
    <property type="term" value="C:ATP-binding cassette (ABC) transporter complex"/>
    <property type="evidence" value="ECO:0007669"/>
    <property type="project" value="InterPro"/>
</dbReference>
<dbReference type="NCBIfam" id="TIGR02454">
    <property type="entry name" value="ECF_T_CbiQ"/>
    <property type="match status" value="1"/>
</dbReference>
<dbReference type="AlphaFoldDB" id="A0A0X3BKP7"/>
<dbReference type="OrthoDB" id="51610at2157"/>
<proteinExistence type="predicted"/>
<dbReference type="PANTHER" id="PTHR34857:SF2">
    <property type="entry name" value="SLL0384 PROTEIN"/>
    <property type="match status" value="1"/>
</dbReference>